<evidence type="ECO:0000313" key="2">
    <source>
        <dbReference type="EMBL" id="KAK6359714.1"/>
    </source>
</evidence>
<dbReference type="Proteomes" id="UP001375240">
    <property type="component" value="Unassembled WGS sequence"/>
</dbReference>
<sequence length="192" mass="20890">MGSSLSIINDTPQTVTIYVFLSGFRTININNSGDIPIPLKANYLSSGWKIKYGLGKVWYDVDVVAGRTLHSQRGIYLGGDKTIVLSTWLRRWAVDGSIGALELGVTKAEIPNERAQLTGGDDERDPKEPPESPTLLTRDWLIETLARSTKADGGSRKVYDAFQTFVDAGITVETGKAKEGELAPGRHLGAKL</sequence>
<keyword evidence="3" id="KW-1185">Reference proteome</keyword>
<proteinExistence type="predicted"/>
<evidence type="ECO:0000256" key="1">
    <source>
        <dbReference type="SAM" id="MobiDB-lite"/>
    </source>
</evidence>
<reference evidence="2 3" key="1">
    <citation type="submission" date="2019-10" db="EMBL/GenBank/DDBJ databases">
        <authorList>
            <person name="Palmer J.M."/>
        </authorList>
    </citation>
    <scope>NUCLEOTIDE SEQUENCE [LARGE SCALE GENOMIC DNA]</scope>
    <source>
        <strain evidence="2 3">TWF696</strain>
    </source>
</reference>
<organism evidence="2 3">
    <name type="scientific">Orbilia brochopaga</name>
    <dbReference type="NCBI Taxonomy" id="3140254"/>
    <lineage>
        <taxon>Eukaryota</taxon>
        <taxon>Fungi</taxon>
        <taxon>Dikarya</taxon>
        <taxon>Ascomycota</taxon>
        <taxon>Pezizomycotina</taxon>
        <taxon>Orbiliomycetes</taxon>
        <taxon>Orbiliales</taxon>
        <taxon>Orbiliaceae</taxon>
        <taxon>Orbilia</taxon>
    </lineage>
</organism>
<comment type="caution">
    <text evidence="2">The sequence shown here is derived from an EMBL/GenBank/DDBJ whole genome shotgun (WGS) entry which is preliminary data.</text>
</comment>
<evidence type="ECO:0000313" key="3">
    <source>
        <dbReference type="Proteomes" id="UP001375240"/>
    </source>
</evidence>
<feature type="region of interest" description="Disordered" evidence="1">
    <location>
        <begin position="113"/>
        <end position="134"/>
    </location>
</feature>
<name>A0AAV9VF97_9PEZI</name>
<gene>
    <name evidence="2" type="ORF">TWF696_000856</name>
</gene>
<dbReference type="AlphaFoldDB" id="A0AAV9VF97"/>
<dbReference type="EMBL" id="JAVHNQ010000001">
    <property type="protein sequence ID" value="KAK6359714.1"/>
    <property type="molecule type" value="Genomic_DNA"/>
</dbReference>
<protein>
    <submittedName>
        <fullName evidence="2">Uncharacterized protein</fullName>
    </submittedName>
</protein>
<accession>A0AAV9VF97</accession>